<dbReference type="RefSeq" id="WP_185665553.1">
    <property type="nucleotide sequence ID" value="NZ_JACLAW010000016.1"/>
</dbReference>
<sequence>MQEPSLPIATQSAAPPVRRGTRRTAAAFIFLSALSVAACSPSALLHPRSAQAQRAGSGRAPSPDEVEAAAALPVLPQAAALPDRQPAPERIAIPLGQPAQASAAAALSEVPASQSAIIILTLAPAADCPTCRTLKYSVTPSGSVLIESSGWKADHSKWDYKHRTVEVGRDHAAALAASLGADRPSGNKAVGGDATCRGRTGESGAMTVEWIQAGRIDRLSLAEACPGAADGQLAQRLRHVPEQLGLGANIRLK</sequence>
<protein>
    <submittedName>
        <fullName evidence="1">Uncharacterized protein</fullName>
    </submittedName>
</protein>
<comment type="caution">
    <text evidence="1">The sequence shown here is derived from an EMBL/GenBank/DDBJ whole genome shotgun (WGS) entry which is preliminary data.</text>
</comment>
<evidence type="ECO:0000313" key="2">
    <source>
        <dbReference type="Proteomes" id="UP000566813"/>
    </source>
</evidence>
<gene>
    <name evidence="1" type="ORF">H7F51_17210</name>
</gene>
<dbReference type="Proteomes" id="UP000566813">
    <property type="component" value="Unassembled WGS sequence"/>
</dbReference>
<reference evidence="1 2" key="1">
    <citation type="submission" date="2020-08" db="EMBL/GenBank/DDBJ databases">
        <title>The genome sequence of type strain Novosphingobium flavum NBRC 111647.</title>
        <authorList>
            <person name="Liu Y."/>
        </authorList>
    </citation>
    <scope>NUCLEOTIDE SEQUENCE [LARGE SCALE GENOMIC DNA]</scope>
    <source>
        <strain evidence="1 2">NBRC 111647</strain>
    </source>
</reference>
<organism evidence="1 2">
    <name type="scientific">Novosphingobium flavum</name>
    <dbReference type="NCBI Taxonomy" id="1778672"/>
    <lineage>
        <taxon>Bacteria</taxon>
        <taxon>Pseudomonadati</taxon>
        <taxon>Pseudomonadota</taxon>
        <taxon>Alphaproteobacteria</taxon>
        <taxon>Sphingomonadales</taxon>
        <taxon>Sphingomonadaceae</taxon>
        <taxon>Novosphingobium</taxon>
    </lineage>
</organism>
<keyword evidence="2" id="KW-1185">Reference proteome</keyword>
<dbReference type="AlphaFoldDB" id="A0A7X1KNE0"/>
<evidence type="ECO:0000313" key="1">
    <source>
        <dbReference type="EMBL" id="MBC2667260.1"/>
    </source>
</evidence>
<dbReference type="EMBL" id="JACLAW010000016">
    <property type="protein sequence ID" value="MBC2667260.1"/>
    <property type="molecule type" value="Genomic_DNA"/>
</dbReference>
<proteinExistence type="predicted"/>
<accession>A0A7X1KNE0</accession>
<name>A0A7X1KNE0_9SPHN</name>